<dbReference type="RefSeq" id="WP_127028397.1">
    <property type="nucleotide sequence ID" value="NZ_RYFG02000109.1"/>
</dbReference>
<evidence type="ECO:0000313" key="4">
    <source>
        <dbReference type="EMBL" id="TRW92067.1"/>
    </source>
</evidence>
<name>A0ABY3C859_9GAMM</name>
<dbReference type="InterPro" id="IPR050237">
    <property type="entry name" value="ATP-dep_AMP-bd_enzyme"/>
</dbReference>
<keyword evidence="1" id="KW-0812">Transmembrane</keyword>
<dbReference type="InterPro" id="IPR042099">
    <property type="entry name" value="ANL_N_sf"/>
</dbReference>
<feature type="transmembrane region" description="Helical" evidence="1">
    <location>
        <begin position="66"/>
        <end position="85"/>
    </location>
</feature>
<proteinExistence type="predicted"/>
<dbReference type="PROSITE" id="PS00455">
    <property type="entry name" value="AMP_BINDING"/>
    <property type="match status" value="1"/>
</dbReference>
<feature type="domain" description="AMP-binding enzyme C-terminal" evidence="3">
    <location>
        <begin position="427"/>
        <end position="502"/>
    </location>
</feature>
<dbReference type="InterPro" id="IPR025110">
    <property type="entry name" value="AMP-bd_C"/>
</dbReference>
<evidence type="ECO:0000256" key="1">
    <source>
        <dbReference type="SAM" id="Phobius"/>
    </source>
</evidence>
<protein>
    <submittedName>
        <fullName evidence="4">Acyl--CoA ligase</fullName>
    </submittedName>
</protein>
<reference evidence="4 5" key="1">
    <citation type="journal article" date="2019" name="Antonie Van Leeuwenhoek">
        <title>Description of 'Ca. Methylobacter oryzae' KRF1, a novel species from the environmentally important Methylobacter clade 2.</title>
        <authorList>
            <person name="Khatri K."/>
            <person name="Mohite J.A."/>
            <person name="Pandit P.S."/>
            <person name="Bahulikar R."/>
            <person name="Rahalkar M.C."/>
        </authorList>
    </citation>
    <scope>NUCLEOTIDE SEQUENCE [LARGE SCALE GENOMIC DNA]</scope>
    <source>
        <strain evidence="4 5">KRF1</strain>
    </source>
</reference>
<dbReference type="Pfam" id="PF13193">
    <property type="entry name" value="AMP-binding_C"/>
    <property type="match status" value="1"/>
</dbReference>
<dbReference type="InterPro" id="IPR000873">
    <property type="entry name" value="AMP-dep_synth/lig_dom"/>
</dbReference>
<gene>
    <name evidence="4" type="ORF">EKO24_015485</name>
</gene>
<comment type="caution">
    <text evidence="4">The sequence shown here is derived from an EMBL/GenBank/DDBJ whole genome shotgun (WGS) entry which is preliminary data.</text>
</comment>
<dbReference type="Proteomes" id="UP000733744">
    <property type="component" value="Unassembled WGS sequence"/>
</dbReference>
<evidence type="ECO:0000259" key="2">
    <source>
        <dbReference type="Pfam" id="PF00501"/>
    </source>
</evidence>
<dbReference type="InterPro" id="IPR045851">
    <property type="entry name" value="AMP-bd_C_sf"/>
</dbReference>
<sequence length="520" mass="56554">MPRLLQDTLITTAERYPDYTALVAGDVRMNYREVIDYACRLAHALRSLGISRGDRVAIFMDNSRQCALSVYGILLAGGVFVAISAQTKRDKLAFILNDSGSRVLLSEPNLARVFAPLARQMPALKILCTANAKALPAGVENTDEILADMPVTPPPQPAITLDLAALIYTSGTTGVPKGVMHTHRSLLFVLNSINEYLSFSANDRLFSALPLNFGYGLFQWLSAVHAGATLVQERSFIFPAQVFKRMHDEAVTSFAGVPTVFAMMLAHDAKQALRFPSVRIVTNAAAALPADFIPGIRRIFPEAGLYKMYGQTECIRCAYLDPALAELKPESVGSAIPGTELLLLNKDGHTVAQGEIGNLHIRGPHIMQGYWNLPEKTAEVLVPGPLPGEFLLKSGDLFRQDADGDLCFVARSDEIIKSRGEKVSPAEVENAIYSLPAVQEVVVAGVPDPLLGEAVCAFVAVREGESLSVQQIKHICNERLENYMVPKHVLLLPKLPHTASGKLSRKLTIEQHAASLAKLK</sequence>
<keyword evidence="1" id="KW-1133">Transmembrane helix</keyword>
<evidence type="ECO:0000313" key="5">
    <source>
        <dbReference type="Proteomes" id="UP000733744"/>
    </source>
</evidence>
<organism evidence="4 5">
    <name type="scientific">Candidatus Methylobacter oryzae</name>
    <dbReference type="NCBI Taxonomy" id="2497749"/>
    <lineage>
        <taxon>Bacteria</taxon>
        <taxon>Pseudomonadati</taxon>
        <taxon>Pseudomonadota</taxon>
        <taxon>Gammaproteobacteria</taxon>
        <taxon>Methylococcales</taxon>
        <taxon>Methylococcaceae</taxon>
        <taxon>Methylobacter</taxon>
    </lineage>
</organism>
<dbReference type="SUPFAM" id="SSF56801">
    <property type="entry name" value="Acetyl-CoA synthetase-like"/>
    <property type="match status" value="1"/>
</dbReference>
<accession>A0ABY3C859</accession>
<feature type="domain" description="AMP-dependent synthetase/ligase" evidence="2">
    <location>
        <begin position="12"/>
        <end position="371"/>
    </location>
</feature>
<dbReference type="PANTHER" id="PTHR43767:SF10">
    <property type="entry name" value="SURFACTIN SYNTHASE SUBUNIT 1"/>
    <property type="match status" value="1"/>
</dbReference>
<dbReference type="Pfam" id="PF00501">
    <property type="entry name" value="AMP-binding"/>
    <property type="match status" value="1"/>
</dbReference>
<dbReference type="InterPro" id="IPR020845">
    <property type="entry name" value="AMP-binding_CS"/>
</dbReference>
<evidence type="ECO:0000259" key="3">
    <source>
        <dbReference type="Pfam" id="PF13193"/>
    </source>
</evidence>
<dbReference type="GO" id="GO:0016874">
    <property type="term" value="F:ligase activity"/>
    <property type="evidence" value="ECO:0007669"/>
    <property type="project" value="UniProtKB-KW"/>
</dbReference>
<keyword evidence="1" id="KW-0472">Membrane</keyword>
<dbReference type="Gene3D" id="3.40.50.12780">
    <property type="entry name" value="N-terminal domain of ligase-like"/>
    <property type="match status" value="1"/>
</dbReference>
<dbReference type="PANTHER" id="PTHR43767">
    <property type="entry name" value="LONG-CHAIN-FATTY-ACID--COA LIGASE"/>
    <property type="match status" value="1"/>
</dbReference>
<keyword evidence="5" id="KW-1185">Reference proteome</keyword>
<keyword evidence="4" id="KW-0436">Ligase</keyword>
<dbReference type="Gene3D" id="3.30.300.30">
    <property type="match status" value="1"/>
</dbReference>
<dbReference type="EMBL" id="RYFG02000109">
    <property type="protein sequence ID" value="TRW92067.1"/>
    <property type="molecule type" value="Genomic_DNA"/>
</dbReference>